<dbReference type="InterPro" id="IPR018060">
    <property type="entry name" value="HTH_AraC"/>
</dbReference>
<proteinExistence type="predicted"/>
<evidence type="ECO:0000313" key="6">
    <source>
        <dbReference type="Proteomes" id="UP000637002"/>
    </source>
</evidence>
<accession>A0A916TYM3</accession>
<evidence type="ECO:0000256" key="2">
    <source>
        <dbReference type="ARBA" id="ARBA00023125"/>
    </source>
</evidence>
<evidence type="ECO:0000313" key="5">
    <source>
        <dbReference type="EMBL" id="GGC52838.1"/>
    </source>
</evidence>
<evidence type="ECO:0000259" key="4">
    <source>
        <dbReference type="PROSITE" id="PS01124"/>
    </source>
</evidence>
<comment type="caution">
    <text evidence="5">The sequence shown here is derived from an EMBL/GenBank/DDBJ whole genome shotgun (WGS) entry which is preliminary data.</text>
</comment>
<dbReference type="EMBL" id="BMGG01000002">
    <property type="protein sequence ID" value="GGC52838.1"/>
    <property type="molecule type" value="Genomic_DNA"/>
</dbReference>
<dbReference type="InterPro" id="IPR035418">
    <property type="entry name" value="AraC-bd_2"/>
</dbReference>
<dbReference type="PROSITE" id="PS00041">
    <property type="entry name" value="HTH_ARAC_FAMILY_1"/>
    <property type="match status" value="1"/>
</dbReference>
<dbReference type="GO" id="GO:0043565">
    <property type="term" value="F:sequence-specific DNA binding"/>
    <property type="evidence" value="ECO:0007669"/>
    <property type="project" value="InterPro"/>
</dbReference>
<dbReference type="GO" id="GO:0003700">
    <property type="term" value="F:DNA-binding transcription factor activity"/>
    <property type="evidence" value="ECO:0007669"/>
    <property type="project" value="InterPro"/>
</dbReference>
<evidence type="ECO:0000256" key="1">
    <source>
        <dbReference type="ARBA" id="ARBA00023015"/>
    </source>
</evidence>
<gene>
    <name evidence="5" type="ORF">GCM10010994_09910</name>
</gene>
<dbReference type="PANTHER" id="PTHR46796">
    <property type="entry name" value="HTH-TYPE TRANSCRIPTIONAL ACTIVATOR RHAS-RELATED"/>
    <property type="match status" value="1"/>
</dbReference>
<reference evidence="5" key="1">
    <citation type="journal article" date="2014" name="Int. J. Syst. Evol. Microbiol.">
        <title>Complete genome sequence of Corynebacterium casei LMG S-19264T (=DSM 44701T), isolated from a smear-ripened cheese.</title>
        <authorList>
            <consortium name="US DOE Joint Genome Institute (JGI-PGF)"/>
            <person name="Walter F."/>
            <person name="Albersmeier A."/>
            <person name="Kalinowski J."/>
            <person name="Ruckert C."/>
        </authorList>
    </citation>
    <scope>NUCLEOTIDE SEQUENCE</scope>
    <source>
        <strain evidence="5">CGMCC 1.12919</strain>
    </source>
</reference>
<keyword evidence="6" id="KW-1185">Reference proteome</keyword>
<feature type="domain" description="HTH araC/xylS-type" evidence="4">
    <location>
        <begin position="220"/>
        <end position="321"/>
    </location>
</feature>
<dbReference type="SUPFAM" id="SSF46689">
    <property type="entry name" value="Homeodomain-like"/>
    <property type="match status" value="1"/>
</dbReference>
<dbReference type="Gene3D" id="1.10.10.60">
    <property type="entry name" value="Homeodomain-like"/>
    <property type="match status" value="1"/>
</dbReference>
<evidence type="ECO:0000256" key="3">
    <source>
        <dbReference type="ARBA" id="ARBA00023163"/>
    </source>
</evidence>
<dbReference type="InterPro" id="IPR018062">
    <property type="entry name" value="HTH_AraC-typ_CS"/>
</dbReference>
<dbReference type="PRINTS" id="PR00032">
    <property type="entry name" value="HTHARAC"/>
</dbReference>
<dbReference type="PROSITE" id="PS01124">
    <property type="entry name" value="HTH_ARAC_FAMILY_2"/>
    <property type="match status" value="1"/>
</dbReference>
<dbReference type="InterPro" id="IPR009057">
    <property type="entry name" value="Homeodomain-like_sf"/>
</dbReference>
<keyword evidence="3" id="KW-0804">Transcription</keyword>
<protein>
    <submittedName>
        <fullName evidence="5">AraC family transcriptional regulator</fullName>
    </submittedName>
</protein>
<dbReference type="Proteomes" id="UP000637002">
    <property type="component" value="Unassembled WGS sequence"/>
</dbReference>
<organism evidence="5 6">
    <name type="scientific">Chelatococcus reniformis</name>
    <dbReference type="NCBI Taxonomy" id="1494448"/>
    <lineage>
        <taxon>Bacteria</taxon>
        <taxon>Pseudomonadati</taxon>
        <taxon>Pseudomonadota</taxon>
        <taxon>Alphaproteobacteria</taxon>
        <taxon>Hyphomicrobiales</taxon>
        <taxon>Chelatococcaceae</taxon>
        <taxon>Chelatococcus</taxon>
    </lineage>
</organism>
<dbReference type="InterPro" id="IPR020449">
    <property type="entry name" value="Tscrpt_reg_AraC-type_HTH"/>
</dbReference>
<dbReference type="PANTHER" id="PTHR46796:SF6">
    <property type="entry name" value="ARAC SUBFAMILY"/>
    <property type="match status" value="1"/>
</dbReference>
<dbReference type="AlphaFoldDB" id="A0A916TYM3"/>
<reference evidence="5" key="2">
    <citation type="submission" date="2020-09" db="EMBL/GenBank/DDBJ databases">
        <authorList>
            <person name="Sun Q."/>
            <person name="Zhou Y."/>
        </authorList>
    </citation>
    <scope>NUCLEOTIDE SEQUENCE</scope>
    <source>
        <strain evidence="5">CGMCC 1.12919</strain>
    </source>
</reference>
<dbReference type="Pfam" id="PF12833">
    <property type="entry name" value="HTH_18"/>
    <property type="match status" value="1"/>
</dbReference>
<dbReference type="SMART" id="SM00342">
    <property type="entry name" value="HTH_ARAC"/>
    <property type="match status" value="1"/>
</dbReference>
<name>A0A916TYM3_9HYPH</name>
<keyword evidence="2" id="KW-0238">DNA-binding</keyword>
<sequence length="327" mass="36029">MQAILTRSLPAFDAKTVAAGQRLSAWTDKLNELYYPLDTENPGTDFSIGYLFSTDVGGLRVGTVDSDPVLIHRRRTHVCTRASDYYLIPMPVDAPLRLHQRGREALVVPASLGIVGTSDVYTYEQRTRSASSTLRIPGAMLRDRVLGIDDWTARSFSARQPSVAMFLDFARSFCRHGPKLSGEEGLSMAHHLMDLLTLALTSSNEIGEGQETAVREAHRQRALRAIENHLGEYDLTPSRVADVVGVSERHLQRIFAERGETVSAVIRRRRVEEACRLLGSAKARGRSIAAIGYQVGFADPAYFSRVFLKETGQSPAAYRSEPGAPGP</sequence>
<dbReference type="InterPro" id="IPR050204">
    <property type="entry name" value="AraC_XylS_family_regulators"/>
</dbReference>
<keyword evidence="1" id="KW-0805">Transcription regulation</keyword>
<dbReference type="Pfam" id="PF14525">
    <property type="entry name" value="AraC_binding_2"/>
    <property type="match status" value="1"/>
</dbReference>
<dbReference type="RefSeq" id="WP_188608047.1">
    <property type="nucleotide sequence ID" value="NZ_BMGG01000002.1"/>
</dbReference>